<feature type="transmembrane region" description="Helical" evidence="2">
    <location>
        <begin position="214"/>
        <end position="234"/>
    </location>
</feature>
<feature type="transmembrane region" description="Helical" evidence="2">
    <location>
        <begin position="186"/>
        <end position="208"/>
    </location>
</feature>
<protein>
    <submittedName>
        <fullName evidence="3">Uncharacterized protein</fullName>
    </submittedName>
</protein>
<gene>
    <name evidence="3" type="ORF">SAMN05444340_12330</name>
</gene>
<feature type="transmembrane region" description="Helical" evidence="2">
    <location>
        <begin position="144"/>
        <end position="165"/>
    </location>
</feature>
<keyword evidence="4" id="KW-1185">Reference proteome</keyword>
<feature type="transmembrane region" description="Helical" evidence="2">
    <location>
        <begin position="113"/>
        <end position="132"/>
    </location>
</feature>
<dbReference type="EMBL" id="FNPF01000023">
    <property type="protein sequence ID" value="SDY87303.1"/>
    <property type="molecule type" value="Genomic_DNA"/>
</dbReference>
<dbReference type="AlphaFoldDB" id="A0A1H3NEZ2"/>
<evidence type="ECO:0000313" key="4">
    <source>
        <dbReference type="Proteomes" id="UP000199286"/>
    </source>
</evidence>
<feature type="transmembrane region" description="Helical" evidence="2">
    <location>
        <begin position="84"/>
        <end position="101"/>
    </location>
</feature>
<keyword evidence="2" id="KW-0812">Transmembrane</keyword>
<sequence>MTVKQHLPRERSRAAVALTSLALGALVVGVATKRRPPISHPSRDPRATPARAARNTRRGASLLAASVLADSAVEHYRGGYHHKAMFAAPVAAGTTLAATLCGERIGRRTQRGIFHAAVVAGLAGHFFHARNIMRRPGALSWESLFYAAPIGAPGALLLAGRAGRAALRLERPDPREGTRRQVGRRLAFGTTLGLLGTTAEVALLHFRGSFHNPIMYTPVIMPTLAAIATADVVRGPSRRRLRRARILLRATALMGLAGTAFHAWGIHRNMGGWRNWSQNLQVAPPLPAPPSFTGVAIAGLGTIDLLESEEAR</sequence>
<feature type="compositionally biased region" description="Low complexity" evidence="1">
    <location>
        <begin position="47"/>
        <end position="57"/>
    </location>
</feature>
<keyword evidence="2" id="KW-1133">Transmembrane helix</keyword>
<keyword evidence="2" id="KW-0472">Membrane</keyword>
<feature type="transmembrane region" description="Helical" evidence="2">
    <location>
        <begin position="246"/>
        <end position="266"/>
    </location>
</feature>
<dbReference type="Proteomes" id="UP000199286">
    <property type="component" value="Unassembled WGS sequence"/>
</dbReference>
<dbReference type="RefSeq" id="WP_218141164.1">
    <property type="nucleotide sequence ID" value="NZ_FNPF01000023.1"/>
</dbReference>
<proteinExistence type="predicted"/>
<organism evidence="3 4">
    <name type="scientific">Citreimonas salinaria</name>
    <dbReference type="NCBI Taxonomy" id="321339"/>
    <lineage>
        <taxon>Bacteria</taxon>
        <taxon>Pseudomonadati</taxon>
        <taxon>Pseudomonadota</taxon>
        <taxon>Alphaproteobacteria</taxon>
        <taxon>Rhodobacterales</taxon>
        <taxon>Roseobacteraceae</taxon>
        <taxon>Citreimonas</taxon>
    </lineage>
</organism>
<name>A0A1H3NEZ2_9RHOB</name>
<evidence type="ECO:0000256" key="1">
    <source>
        <dbReference type="SAM" id="MobiDB-lite"/>
    </source>
</evidence>
<feature type="region of interest" description="Disordered" evidence="1">
    <location>
        <begin position="34"/>
        <end position="57"/>
    </location>
</feature>
<evidence type="ECO:0000256" key="2">
    <source>
        <dbReference type="SAM" id="Phobius"/>
    </source>
</evidence>
<reference evidence="3 4" key="1">
    <citation type="submission" date="2016-10" db="EMBL/GenBank/DDBJ databases">
        <authorList>
            <person name="de Groot N.N."/>
        </authorList>
    </citation>
    <scope>NUCLEOTIDE SEQUENCE [LARGE SCALE GENOMIC DNA]</scope>
    <source>
        <strain evidence="3 4">DSM 26880</strain>
    </source>
</reference>
<evidence type="ECO:0000313" key="3">
    <source>
        <dbReference type="EMBL" id="SDY87303.1"/>
    </source>
</evidence>
<dbReference type="STRING" id="321339.SAMN05444340_12330"/>
<accession>A0A1H3NEZ2</accession>